<dbReference type="CDD" id="cd14014">
    <property type="entry name" value="STKc_PknB_like"/>
    <property type="match status" value="1"/>
</dbReference>
<dbReference type="OrthoDB" id="9801841at2"/>
<sequence>MTKCKNCNAQMADGDRFCPECGADQQGGRMEALMTIGGLETVDSSQVRPNDRGGMPDIAPGAEFAGRYVIESVIGKGGMGVVYRALDKLADKSVALKLIRADRLSGQGAVKRLISEGITTRDIRHTNIVAVYDVGEAAGQPFVSMEFIKGQSLRDWHREKIRQRLDVPLRVAARIIAEVLDGLAAAHAAGVIHRDLKPENIMLTEEPTEAAAPLKILDFGIARATSGATDSGTGTGLGTPRYMAPEQVTAADTAGSAADIYSLSVIFYELLVDVLPQGHWQPPSGGRSDVPRTIDELIERGLSNRPANRPQTAKDYRKQLVDAVNIGGSYVPPVKPETEPREGLNVGLVKWGSIALAAVLAIFIIAAIAGGGEEEKIGPGPDPVSPQSMYADLNGQWDDGLGNLYSVSVSDNGAFSGAGQSSYGYTLQLSGQLNGTSGEFSLNAPNSGGRYTGRMQWDRGCHISFQTYDMSGSLAGQGQMHVNHAPGAPCPS</sequence>
<comment type="caution">
    <text evidence="8">The sequence shown here is derived from an EMBL/GenBank/DDBJ whole genome shotgun (WGS) entry which is preliminary data.</text>
</comment>
<evidence type="ECO:0000256" key="4">
    <source>
        <dbReference type="ARBA" id="ARBA00022840"/>
    </source>
</evidence>
<dbReference type="GO" id="GO:0005524">
    <property type="term" value="F:ATP binding"/>
    <property type="evidence" value="ECO:0007669"/>
    <property type="project" value="UniProtKB-UniRule"/>
</dbReference>
<feature type="domain" description="Protein kinase" evidence="7">
    <location>
        <begin position="68"/>
        <end position="321"/>
    </location>
</feature>
<evidence type="ECO:0000256" key="3">
    <source>
        <dbReference type="ARBA" id="ARBA00022777"/>
    </source>
</evidence>
<organism evidence="8 9">
    <name type="scientific">Hyphomonas hirschiana VP5</name>
    <dbReference type="NCBI Taxonomy" id="1280951"/>
    <lineage>
        <taxon>Bacteria</taxon>
        <taxon>Pseudomonadati</taxon>
        <taxon>Pseudomonadota</taxon>
        <taxon>Alphaproteobacteria</taxon>
        <taxon>Hyphomonadales</taxon>
        <taxon>Hyphomonadaceae</taxon>
        <taxon>Hyphomonas</taxon>
    </lineage>
</organism>
<keyword evidence="4 5" id="KW-0067">ATP-binding</keyword>
<evidence type="ECO:0000256" key="1">
    <source>
        <dbReference type="ARBA" id="ARBA00022679"/>
    </source>
</evidence>
<dbReference type="Pfam" id="PF13240">
    <property type="entry name" value="Zn_Ribbon_1"/>
    <property type="match status" value="1"/>
</dbReference>
<dbReference type="AlphaFoldDB" id="A0A059FPP5"/>
<proteinExistence type="predicted"/>
<feature type="transmembrane region" description="Helical" evidence="6">
    <location>
        <begin position="348"/>
        <end position="369"/>
    </location>
</feature>
<dbReference type="SUPFAM" id="SSF56112">
    <property type="entry name" value="Protein kinase-like (PK-like)"/>
    <property type="match status" value="1"/>
</dbReference>
<dbReference type="GO" id="GO:0004674">
    <property type="term" value="F:protein serine/threonine kinase activity"/>
    <property type="evidence" value="ECO:0007669"/>
    <property type="project" value="TreeGrafter"/>
</dbReference>
<evidence type="ECO:0000256" key="6">
    <source>
        <dbReference type="SAM" id="Phobius"/>
    </source>
</evidence>
<dbReference type="Gene3D" id="1.10.510.10">
    <property type="entry name" value="Transferase(Phosphotransferase) domain 1"/>
    <property type="match status" value="1"/>
</dbReference>
<keyword evidence="2 5" id="KW-0547">Nucleotide-binding</keyword>
<reference evidence="8 9" key="1">
    <citation type="submission" date="2013-04" db="EMBL/GenBank/DDBJ databases">
        <title>Hyphomonas hirschiana VP5 Genome Sequencing.</title>
        <authorList>
            <person name="Lai Q."/>
            <person name="Shao Z."/>
        </authorList>
    </citation>
    <scope>NUCLEOTIDE SEQUENCE [LARGE SCALE GENOMIC DNA]</scope>
    <source>
        <strain evidence="8 9">VP5</strain>
    </source>
</reference>
<protein>
    <submittedName>
        <fullName evidence="8">Protein kinase</fullName>
    </submittedName>
</protein>
<dbReference type="PANTHER" id="PTHR43289:SF6">
    <property type="entry name" value="SERINE_THREONINE-PROTEIN KINASE NEKL-3"/>
    <property type="match status" value="1"/>
</dbReference>
<keyword evidence="1" id="KW-0808">Transferase</keyword>
<name>A0A059FPP5_9PROT</name>
<keyword evidence="6" id="KW-1133">Transmembrane helix</keyword>
<dbReference type="PANTHER" id="PTHR43289">
    <property type="entry name" value="MITOGEN-ACTIVATED PROTEIN KINASE KINASE KINASE 20-RELATED"/>
    <property type="match status" value="1"/>
</dbReference>
<dbReference type="Gene3D" id="3.30.200.20">
    <property type="entry name" value="Phosphorylase Kinase, domain 1"/>
    <property type="match status" value="1"/>
</dbReference>
<dbReference type="PATRIC" id="fig|1280951.3.peg.2288"/>
<dbReference type="PROSITE" id="PS00108">
    <property type="entry name" value="PROTEIN_KINASE_ST"/>
    <property type="match status" value="1"/>
</dbReference>
<evidence type="ECO:0000256" key="2">
    <source>
        <dbReference type="ARBA" id="ARBA00022741"/>
    </source>
</evidence>
<dbReference type="PROSITE" id="PS50011">
    <property type="entry name" value="PROTEIN_KINASE_DOM"/>
    <property type="match status" value="1"/>
</dbReference>
<keyword evidence="6" id="KW-0812">Transmembrane</keyword>
<dbReference type="Pfam" id="PF00069">
    <property type="entry name" value="Pkinase"/>
    <property type="match status" value="1"/>
</dbReference>
<evidence type="ECO:0000259" key="7">
    <source>
        <dbReference type="PROSITE" id="PS50011"/>
    </source>
</evidence>
<dbReference type="RefSeq" id="WP_049755080.1">
    <property type="nucleotide sequence ID" value="NZ_ARYI01000009.1"/>
</dbReference>
<feature type="binding site" evidence="5">
    <location>
        <position position="97"/>
    </location>
    <ligand>
        <name>ATP</name>
        <dbReference type="ChEBI" id="CHEBI:30616"/>
    </ligand>
</feature>
<evidence type="ECO:0000313" key="8">
    <source>
        <dbReference type="EMBL" id="KCZ92572.1"/>
    </source>
</evidence>
<dbReference type="InterPro" id="IPR008271">
    <property type="entry name" value="Ser/Thr_kinase_AS"/>
</dbReference>
<dbReference type="InterPro" id="IPR026870">
    <property type="entry name" value="Zinc_ribbon_dom"/>
</dbReference>
<evidence type="ECO:0000256" key="5">
    <source>
        <dbReference type="PROSITE-ProRule" id="PRU10141"/>
    </source>
</evidence>
<dbReference type="InterPro" id="IPR000719">
    <property type="entry name" value="Prot_kinase_dom"/>
</dbReference>
<dbReference type="InterPro" id="IPR011009">
    <property type="entry name" value="Kinase-like_dom_sf"/>
</dbReference>
<keyword evidence="9" id="KW-1185">Reference proteome</keyword>
<accession>A0A059FPP5</accession>
<keyword evidence="3 8" id="KW-0418">Kinase</keyword>
<dbReference type="SMART" id="SM00220">
    <property type="entry name" value="S_TKc"/>
    <property type="match status" value="1"/>
</dbReference>
<dbReference type="InterPro" id="IPR017441">
    <property type="entry name" value="Protein_kinase_ATP_BS"/>
</dbReference>
<evidence type="ECO:0000313" key="9">
    <source>
        <dbReference type="Proteomes" id="UP000025061"/>
    </source>
</evidence>
<keyword evidence="6" id="KW-0472">Membrane</keyword>
<dbReference type="EMBL" id="ARYI01000009">
    <property type="protein sequence ID" value="KCZ92572.1"/>
    <property type="molecule type" value="Genomic_DNA"/>
</dbReference>
<dbReference type="PROSITE" id="PS00107">
    <property type="entry name" value="PROTEIN_KINASE_ATP"/>
    <property type="match status" value="1"/>
</dbReference>
<dbReference type="Proteomes" id="UP000025061">
    <property type="component" value="Unassembled WGS sequence"/>
</dbReference>
<gene>
    <name evidence="8" type="ORF">HHI_11351</name>
</gene>